<feature type="region of interest" description="Disordered" evidence="1">
    <location>
        <begin position="465"/>
        <end position="678"/>
    </location>
</feature>
<feature type="compositionally biased region" description="Basic residues" evidence="1">
    <location>
        <begin position="647"/>
        <end position="659"/>
    </location>
</feature>
<gene>
    <name evidence="2" type="ORF">V5O48_011346</name>
</gene>
<evidence type="ECO:0000313" key="3">
    <source>
        <dbReference type="Proteomes" id="UP001465976"/>
    </source>
</evidence>
<dbReference type="Proteomes" id="UP001465976">
    <property type="component" value="Unassembled WGS sequence"/>
</dbReference>
<feature type="region of interest" description="Disordered" evidence="1">
    <location>
        <begin position="148"/>
        <end position="173"/>
    </location>
</feature>
<proteinExistence type="predicted"/>
<feature type="region of interest" description="Disordered" evidence="1">
    <location>
        <begin position="718"/>
        <end position="742"/>
    </location>
</feature>
<dbReference type="CDD" id="cd00084">
    <property type="entry name" value="HMG-box_SF"/>
    <property type="match status" value="1"/>
</dbReference>
<organism evidence="2 3">
    <name type="scientific">Marasmius crinis-equi</name>
    <dbReference type="NCBI Taxonomy" id="585013"/>
    <lineage>
        <taxon>Eukaryota</taxon>
        <taxon>Fungi</taxon>
        <taxon>Dikarya</taxon>
        <taxon>Basidiomycota</taxon>
        <taxon>Agaricomycotina</taxon>
        <taxon>Agaricomycetes</taxon>
        <taxon>Agaricomycetidae</taxon>
        <taxon>Agaricales</taxon>
        <taxon>Marasmiineae</taxon>
        <taxon>Marasmiaceae</taxon>
        <taxon>Marasmius</taxon>
    </lineage>
</organism>
<accession>A0ABR3F5W3</accession>
<feature type="region of interest" description="Disordered" evidence="1">
    <location>
        <begin position="1"/>
        <end position="78"/>
    </location>
</feature>
<reference evidence="2 3" key="1">
    <citation type="submission" date="2024-02" db="EMBL/GenBank/DDBJ databases">
        <title>A draft genome for the cacao thread blight pathogen Marasmius crinis-equi.</title>
        <authorList>
            <person name="Cohen S.P."/>
            <person name="Baruah I.K."/>
            <person name="Amoako-Attah I."/>
            <person name="Bukari Y."/>
            <person name="Meinhardt L.W."/>
            <person name="Bailey B.A."/>
        </authorList>
    </citation>
    <scope>NUCLEOTIDE SEQUENCE [LARGE SCALE GENOMIC DNA]</scope>
    <source>
        <strain evidence="2 3">GH-76</strain>
    </source>
</reference>
<feature type="compositionally biased region" description="Polar residues" evidence="1">
    <location>
        <begin position="152"/>
        <end position="163"/>
    </location>
</feature>
<evidence type="ECO:0000313" key="2">
    <source>
        <dbReference type="EMBL" id="KAL0570614.1"/>
    </source>
</evidence>
<comment type="caution">
    <text evidence="2">The sequence shown here is derived from an EMBL/GenBank/DDBJ whole genome shotgun (WGS) entry which is preliminary data.</text>
</comment>
<feature type="compositionally biased region" description="Low complexity" evidence="1">
    <location>
        <begin position="472"/>
        <end position="506"/>
    </location>
</feature>
<feature type="compositionally biased region" description="Acidic residues" evidence="1">
    <location>
        <begin position="528"/>
        <end position="546"/>
    </location>
</feature>
<protein>
    <submittedName>
        <fullName evidence="2">Uncharacterized protein</fullName>
    </submittedName>
</protein>
<keyword evidence="3" id="KW-1185">Reference proteome</keyword>
<evidence type="ECO:0000256" key="1">
    <source>
        <dbReference type="SAM" id="MobiDB-lite"/>
    </source>
</evidence>
<dbReference type="EMBL" id="JBAHYK010000902">
    <property type="protein sequence ID" value="KAL0570614.1"/>
    <property type="molecule type" value="Genomic_DNA"/>
</dbReference>
<name>A0ABR3F5W3_9AGAR</name>
<feature type="compositionally biased region" description="Polar residues" evidence="1">
    <location>
        <begin position="1"/>
        <end position="12"/>
    </location>
</feature>
<sequence length="742" mass="80607">MTDSSTPESTDTATRDAEPSLLPSPQPHAGGATPKSGAEETTEGQTPTPPTDASSGAVKEENDGTGMQPGHSGPTGKYVWSDDQIKMLSARMPSYLNATSRKKKVAEQIFDEYSVHPIFATPQGKTRDVWKKSVCRWFENHSKTLRAAGKTAGNTKTSRSNSPKVKAEGAREESAPRVKPLTRFFNKLVNGTLTMKTGQEIFGEAHPDLLERTMSESDSSDLEQVLSELWAALSPNTREHWEEMAKKKNPILENQEKFMIGLRAVVQSCLQSGFLGHAGVTLFFCFDKEQSSDGKPKFETSMSNEWWDQDFKIPDGDMLVSGANDVMTMLLDNLAKAVQQLDNDALEVATAFPTDTEGNPRFPEIDTDDLRPSEARVILDDWYRTLWVHSGRRGLVQYKEIANAPENFYDPLSLPFGMNLANPNAEAKAMDSLDVIKLVSHFTRNFGIVGQAFSFKPFEQKTLKAATQSSETPKAAAKAFKTPKAAAKLSKAPEAAAKPSKTPEAAVKSSETPEMEAKVTEVQPESVSDSESDTDSDPDSDSDSDGNEPNTAEVPRLEEHDEDVDMAVATQHDSVANLAHVHAPSLGDTPAENGDDKHVSENSQSTSPRAGELDQDSTKDVGQLDMIVPNPALTDTSDIDPPDVDKKKKVKGKTKKKTRRADDSASVATSPAGPVMTRHAAAAARRPRAAAGNAKALLSQQYSYKRNWGGSITPAVAGELAVGRKRKDPPTVRGQGSSKRRR</sequence>